<comment type="caution">
    <text evidence="1">The sequence shown here is derived from an EMBL/GenBank/DDBJ whole genome shotgun (WGS) entry which is preliminary data.</text>
</comment>
<reference evidence="1" key="1">
    <citation type="submission" date="2020-08" db="EMBL/GenBank/DDBJ databases">
        <title>Multicomponent nature underlies the extraordinary mechanical properties of spider dragline silk.</title>
        <authorList>
            <person name="Kono N."/>
            <person name="Nakamura H."/>
            <person name="Mori M."/>
            <person name="Yoshida Y."/>
            <person name="Ohtoshi R."/>
            <person name="Malay A.D."/>
            <person name="Moran D.A.P."/>
            <person name="Tomita M."/>
            <person name="Numata K."/>
            <person name="Arakawa K."/>
        </authorList>
    </citation>
    <scope>NUCLEOTIDE SEQUENCE</scope>
</reference>
<gene>
    <name evidence="1" type="ORF">TNIN_310791</name>
</gene>
<accession>A0A8X6XWX4</accession>
<dbReference type="AlphaFoldDB" id="A0A8X6XWX4"/>
<organism evidence="1 2">
    <name type="scientific">Trichonephila inaurata madagascariensis</name>
    <dbReference type="NCBI Taxonomy" id="2747483"/>
    <lineage>
        <taxon>Eukaryota</taxon>
        <taxon>Metazoa</taxon>
        <taxon>Ecdysozoa</taxon>
        <taxon>Arthropoda</taxon>
        <taxon>Chelicerata</taxon>
        <taxon>Arachnida</taxon>
        <taxon>Araneae</taxon>
        <taxon>Araneomorphae</taxon>
        <taxon>Entelegynae</taxon>
        <taxon>Araneoidea</taxon>
        <taxon>Nephilidae</taxon>
        <taxon>Trichonephila</taxon>
        <taxon>Trichonephila inaurata</taxon>
    </lineage>
</organism>
<proteinExistence type="predicted"/>
<sequence>MSVDNDDDNPIQMVTSDKIKDIFRATPGILSCEKELGRVRQMNRWVVRGTGRPTEEFGVCLIISLALIRICAPFSIL</sequence>
<protein>
    <submittedName>
        <fullName evidence="1">Uncharacterized protein</fullName>
    </submittedName>
</protein>
<dbReference type="Proteomes" id="UP000886998">
    <property type="component" value="Unassembled WGS sequence"/>
</dbReference>
<evidence type="ECO:0000313" key="2">
    <source>
        <dbReference type="Proteomes" id="UP000886998"/>
    </source>
</evidence>
<dbReference type="EMBL" id="BMAV01012368">
    <property type="protein sequence ID" value="GFY58976.1"/>
    <property type="molecule type" value="Genomic_DNA"/>
</dbReference>
<name>A0A8X6XWX4_9ARAC</name>
<evidence type="ECO:0000313" key="1">
    <source>
        <dbReference type="EMBL" id="GFY58976.1"/>
    </source>
</evidence>
<keyword evidence="2" id="KW-1185">Reference proteome</keyword>